<protein>
    <submittedName>
        <fullName evidence="1">Uncharacterized protein</fullName>
    </submittedName>
</protein>
<dbReference type="Proteomes" id="UP000775547">
    <property type="component" value="Unassembled WGS sequence"/>
</dbReference>
<proteinExistence type="predicted"/>
<name>A0A9P7G3E8_9AGAR</name>
<reference evidence="1" key="1">
    <citation type="submission" date="2020-07" db="EMBL/GenBank/DDBJ databases">
        <authorList>
            <person name="Nieuwenhuis M."/>
            <person name="Van De Peppel L.J.J."/>
        </authorList>
    </citation>
    <scope>NUCLEOTIDE SEQUENCE</scope>
    <source>
        <strain evidence="1">AP01</strain>
        <tissue evidence="1">Mycelium</tissue>
    </source>
</reference>
<reference evidence="1" key="2">
    <citation type="submission" date="2021-10" db="EMBL/GenBank/DDBJ databases">
        <title>Phylogenomics reveals ancestral predisposition of the termite-cultivated fungus Termitomyces towards a domesticated lifestyle.</title>
        <authorList>
            <person name="Auxier B."/>
            <person name="Grum-Grzhimaylo A."/>
            <person name="Cardenas M.E."/>
            <person name="Lodge J.D."/>
            <person name="Laessoe T."/>
            <person name="Pedersen O."/>
            <person name="Smith M.E."/>
            <person name="Kuyper T.W."/>
            <person name="Franco-Molano E.A."/>
            <person name="Baroni T.J."/>
            <person name="Aanen D.K."/>
        </authorList>
    </citation>
    <scope>NUCLEOTIDE SEQUENCE</scope>
    <source>
        <strain evidence="1">AP01</strain>
        <tissue evidence="1">Mycelium</tissue>
    </source>
</reference>
<gene>
    <name evidence="1" type="ORF">DXG03_003632</name>
</gene>
<organism evidence="1 2">
    <name type="scientific">Asterophora parasitica</name>
    <dbReference type="NCBI Taxonomy" id="117018"/>
    <lineage>
        <taxon>Eukaryota</taxon>
        <taxon>Fungi</taxon>
        <taxon>Dikarya</taxon>
        <taxon>Basidiomycota</taxon>
        <taxon>Agaricomycotina</taxon>
        <taxon>Agaricomycetes</taxon>
        <taxon>Agaricomycetidae</taxon>
        <taxon>Agaricales</taxon>
        <taxon>Tricholomatineae</taxon>
        <taxon>Lyophyllaceae</taxon>
        <taxon>Asterophora</taxon>
    </lineage>
</organism>
<sequence>MPLYSLPLNKAVLIFFPPIDDDCTDPTEQQSSQAQVVQVLIKQDGYASAYYVEHKPWTYGKQIQFKLGTQGICAAEDKWVFVFDPTPGPGNVR</sequence>
<keyword evidence="2" id="KW-1185">Reference proteome</keyword>
<evidence type="ECO:0000313" key="1">
    <source>
        <dbReference type="EMBL" id="KAG5642079.1"/>
    </source>
</evidence>
<accession>A0A9P7G3E8</accession>
<dbReference type="OrthoDB" id="2748218at2759"/>
<dbReference type="EMBL" id="JABCKV010000218">
    <property type="protein sequence ID" value="KAG5642079.1"/>
    <property type="molecule type" value="Genomic_DNA"/>
</dbReference>
<comment type="caution">
    <text evidence="1">The sequence shown here is derived from an EMBL/GenBank/DDBJ whole genome shotgun (WGS) entry which is preliminary data.</text>
</comment>
<evidence type="ECO:0000313" key="2">
    <source>
        <dbReference type="Proteomes" id="UP000775547"/>
    </source>
</evidence>
<dbReference type="AlphaFoldDB" id="A0A9P7G3E8"/>